<dbReference type="Gene3D" id="1.10.132.70">
    <property type="match status" value="1"/>
</dbReference>
<dbReference type="Proteomes" id="UP001218218">
    <property type="component" value="Unassembled WGS sequence"/>
</dbReference>
<reference evidence="1" key="1">
    <citation type="submission" date="2023-03" db="EMBL/GenBank/DDBJ databases">
        <title>Massive genome expansion in bonnet fungi (Mycena s.s.) driven by repeated elements and novel gene families across ecological guilds.</title>
        <authorList>
            <consortium name="Lawrence Berkeley National Laboratory"/>
            <person name="Harder C.B."/>
            <person name="Miyauchi S."/>
            <person name="Viragh M."/>
            <person name="Kuo A."/>
            <person name="Thoen E."/>
            <person name="Andreopoulos B."/>
            <person name="Lu D."/>
            <person name="Skrede I."/>
            <person name="Drula E."/>
            <person name="Henrissat B."/>
            <person name="Morin E."/>
            <person name="Kohler A."/>
            <person name="Barry K."/>
            <person name="LaButti K."/>
            <person name="Morin E."/>
            <person name="Salamov A."/>
            <person name="Lipzen A."/>
            <person name="Mereny Z."/>
            <person name="Hegedus B."/>
            <person name="Baldrian P."/>
            <person name="Stursova M."/>
            <person name="Weitz H."/>
            <person name="Taylor A."/>
            <person name="Grigoriev I.V."/>
            <person name="Nagy L.G."/>
            <person name="Martin F."/>
            <person name="Kauserud H."/>
        </authorList>
    </citation>
    <scope>NUCLEOTIDE SEQUENCE</scope>
    <source>
        <strain evidence="1">CBHHK002</strain>
    </source>
</reference>
<protein>
    <submittedName>
        <fullName evidence="1">Uncharacterized protein</fullName>
    </submittedName>
</protein>
<comment type="caution">
    <text evidence="1">The sequence shown here is derived from an EMBL/GenBank/DDBJ whole genome shotgun (WGS) entry which is preliminary data.</text>
</comment>
<organism evidence="1 2">
    <name type="scientific">Mycena albidolilacea</name>
    <dbReference type="NCBI Taxonomy" id="1033008"/>
    <lineage>
        <taxon>Eukaryota</taxon>
        <taxon>Fungi</taxon>
        <taxon>Dikarya</taxon>
        <taxon>Basidiomycota</taxon>
        <taxon>Agaricomycotina</taxon>
        <taxon>Agaricomycetes</taxon>
        <taxon>Agaricomycetidae</taxon>
        <taxon>Agaricales</taxon>
        <taxon>Marasmiineae</taxon>
        <taxon>Mycenaceae</taxon>
        <taxon>Mycena</taxon>
    </lineage>
</organism>
<accession>A0AAD7F1E9</accession>
<proteinExistence type="predicted"/>
<dbReference type="EMBL" id="JARIHO010000003">
    <property type="protein sequence ID" value="KAJ7364176.1"/>
    <property type="molecule type" value="Genomic_DNA"/>
</dbReference>
<gene>
    <name evidence="1" type="ORF">DFH08DRAFT_680835</name>
</gene>
<dbReference type="AlphaFoldDB" id="A0AAD7F1E9"/>
<sequence>MVVFSDILNRLNPPRPRPKVPEPYVDPDPREQMAHARHLAKYVFARQYGLASAFKFQTSKYEAFKIPSFDDREQDIKVRFFGPCKTPKRLKEVIPLLEKLLWRHGKCGYKPLRDHVCPSKV</sequence>
<name>A0AAD7F1E9_9AGAR</name>
<keyword evidence="2" id="KW-1185">Reference proteome</keyword>
<evidence type="ECO:0000313" key="2">
    <source>
        <dbReference type="Proteomes" id="UP001218218"/>
    </source>
</evidence>
<evidence type="ECO:0000313" key="1">
    <source>
        <dbReference type="EMBL" id="KAJ7364176.1"/>
    </source>
</evidence>